<dbReference type="Proteomes" id="UP000254571">
    <property type="component" value="Unassembled WGS sequence"/>
</dbReference>
<protein>
    <submittedName>
        <fullName evidence="1">LysR family transcriptional regulator</fullName>
    </submittedName>
</protein>
<dbReference type="EMBL" id="UGMX01000002">
    <property type="protein sequence ID" value="STW09115.1"/>
    <property type="molecule type" value="Genomic_DNA"/>
</dbReference>
<comment type="caution">
    <text evidence="1">The sequence shown here is derived from an EMBL/GenBank/DDBJ whole genome shotgun (WGS) entry which is preliminary data.</text>
</comment>
<evidence type="ECO:0000313" key="1">
    <source>
        <dbReference type="EMBL" id="STW09115.1"/>
    </source>
</evidence>
<reference evidence="1 2" key="1">
    <citation type="submission" date="2018-06" db="EMBL/GenBank/DDBJ databases">
        <authorList>
            <consortium name="Pathogen Informatics"/>
            <person name="Doyle S."/>
        </authorList>
    </citation>
    <scope>NUCLEOTIDE SEQUENCE [LARGE SCALE GENOMIC DNA]</scope>
    <source>
        <strain evidence="1 2">NCTC9149</strain>
    </source>
</reference>
<accession>A0A7H4P9K0</accession>
<proteinExistence type="predicted"/>
<dbReference type="AlphaFoldDB" id="A0A7H4P9K0"/>
<organism evidence="1 2">
    <name type="scientific">Klebsiella grimontii</name>
    <dbReference type="NCBI Taxonomy" id="2058152"/>
    <lineage>
        <taxon>Bacteria</taxon>
        <taxon>Pseudomonadati</taxon>
        <taxon>Pseudomonadota</taxon>
        <taxon>Gammaproteobacteria</taxon>
        <taxon>Enterobacterales</taxon>
        <taxon>Enterobacteriaceae</taxon>
        <taxon>Klebsiella/Raoultella group</taxon>
        <taxon>Klebsiella</taxon>
    </lineage>
</organism>
<name>A0A7H4P9K0_9ENTR</name>
<evidence type="ECO:0000313" key="2">
    <source>
        <dbReference type="Proteomes" id="UP000254571"/>
    </source>
</evidence>
<sequence length="66" mass="7655">MRSSLICEELKRGLLINPLKIPVNTPIAYYLVYDESAVLQKICRRFRDWITATAANEFPAIDKWAK</sequence>
<dbReference type="RefSeq" id="WP_241449564.1">
    <property type="nucleotide sequence ID" value="NZ_CP091752.1"/>
</dbReference>
<gene>
    <name evidence="1" type="ORF">NCTC9149_05589</name>
</gene>